<comment type="caution">
    <text evidence="2">The sequence shown here is derived from an EMBL/GenBank/DDBJ whole genome shotgun (WGS) entry which is preliminary data.</text>
</comment>
<evidence type="ECO:0000259" key="1">
    <source>
        <dbReference type="Pfam" id="PF01261"/>
    </source>
</evidence>
<dbReference type="Pfam" id="PF01261">
    <property type="entry name" value="AP_endonuc_2"/>
    <property type="match status" value="1"/>
</dbReference>
<organism evidence="2 3">
    <name type="scientific">Methanolobus vulcani</name>
    <dbReference type="NCBI Taxonomy" id="38026"/>
    <lineage>
        <taxon>Archaea</taxon>
        <taxon>Methanobacteriati</taxon>
        <taxon>Methanobacteriota</taxon>
        <taxon>Stenosarchaea group</taxon>
        <taxon>Methanomicrobia</taxon>
        <taxon>Methanosarcinales</taxon>
        <taxon>Methanosarcinaceae</taxon>
        <taxon>Methanolobus</taxon>
    </lineage>
</organism>
<gene>
    <name evidence="2" type="ORF">SAMN04488589_0939</name>
</gene>
<dbReference type="EMBL" id="FNCA01000002">
    <property type="protein sequence ID" value="SDF57927.1"/>
    <property type="molecule type" value="Genomic_DNA"/>
</dbReference>
<protein>
    <submittedName>
        <fullName evidence="2">Deoxyribonuclease-4</fullName>
    </submittedName>
</protein>
<dbReference type="InterPro" id="IPR036237">
    <property type="entry name" value="Xyl_isomerase-like_sf"/>
</dbReference>
<dbReference type="InterPro" id="IPR013022">
    <property type="entry name" value="Xyl_isomerase-like_TIM-brl"/>
</dbReference>
<dbReference type="Proteomes" id="UP000199259">
    <property type="component" value="Unassembled WGS sequence"/>
</dbReference>
<dbReference type="RefSeq" id="WP_091709094.1">
    <property type="nucleotide sequence ID" value="NZ_FNCA01000002.1"/>
</dbReference>
<dbReference type="SUPFAM" id="SSF51658">
    <property type="entry name" value="Xylose isomerase-like"/>
    <property type="match status" value="1"/>
</dbReference>
<evidence type="ECO:0000313" key="2">
    <source>
        <dbReference type="EMBL" id="SDF57927.1"/>
    </source>
</evidence>
<dbReference type="AlphaFoldDB" id="A0A7Z7AWI9"/>
<evidence type="ECO:0000313" key="3">
    <source>
        <dbReference type="Proteomes" id="UP000199259"/>
    </source>
</evidence>
<sequence length="249" mass="27896">MKFGLKLWSINTNLVDQAVSLIDSKIFDYIELFVVPGSTIEFFSIDIPYVIHIPHDTFGVNIGDSSLDRHSLKLINESINWADSLDAKYIILHPGYGSLEHASCFLSKISDPRLLIENMPKIGLGGELMIGYSSAQIEYLIGDNEMGLCLDLAHAVKGAVSLGIDYKSYIKEFMNLDPRMFHISDGTLNVETDQHLNIGEGEYDFSFMQQCIDSSSTGFVTMETPRINLGSLAEDILNLERLRCILNYK</sequence>
<name>A0A7Z7AWI9_9EURY</name>
<reference evidence="2 3" key="1">
    <citation type="submission" date="2016-10" db="EMBL/GenBank/DDBJ databases">
        <authorList>
            <person name="Varghese N."/>
            <person name="Submissions S."/>
        </authorList>
    </citation>
    <scope>NUCLEOTIDE SEQUENCE [LARGE SCALE GENOMIC DNA]</scope>
    <source>
        <strain evidence="2 3">PL 12/M</strain>
    </source>
</reference>
<feature type="domain" description="Xylose isomerase-like TIM barrel" evidence="1">
    <location>
        <begin position="54"/>
        <end position="227"/>
    </location>
</feature>
<dbReference type="Gene3D" id="3.20.20.150">
    <property type="entry name" value="Divalent-metal-dependent TIM barrel enzymes"/>
    <property type="match status" value="1"/>
</dbReference>
<dbReference type="OrthoDB" id="59344at2157"/>
<keyword evidence="3" id="KW-1185">Reference proteome</keyword>
<accession>A0A7Z7AWI9</accession>
<proteinExistence type="predicted"/>